<dbReference type="AlphaFoldDB" id="A0A7U7EVE4"/>
<dbReference type="Proteomes" id="UP000000596">
    <property type="component" value="Chromosome"/>
</dbReference>
<evidence type="ECO:0000313" key="1">
    <source>
        <dbReference type="EMBL" id="CAG40823.1"/>
    </source>
</evidence>
<reference evidence="1 2" key="1">
    <citation type="journal article" date="2004" name="Proc. Natl. Acad. Sci. U.S.A.">
        <title>Complete genomes of two clinical Staphylococcus aureus strains: evidence for the rapid evolution of virulence and drug resistance.</title>
        <authorList>
            <person name="Holden M.T.G."/>
            <person name="Feil E.J."/>
            <person name="Lindsay J.A."/>
            <person name="Peacock S.J."/>
            <person name="Day N.P.J."/>
            <person name="Enright M.C."/>
            <person name="Foster T.J."/>
            <person name="Moore C.E."/>
            <person name="Hurst L."/>
            <person name="Atkin R."/>
            <person name="Barron A."/>
            <person name="Bason N."/>
            <person name="Bentley S.D."/>
            <person name="Chillingworth C."/>
            <person name="Chillingworth T."/>
            <person name="Churcher C."/>
            <person name="Clark L."/>
            <person name="Corton C."/>
            <person name="Cronin A."/>
            <person name="Doggett J."/>
            <person name="Dowd L."/>
            <person name="Feltwell T."/>
            <person name="Hance Z."/>
            <person name="Harris B."/>
            <person name="Hauser H."/>
            <person name="Holroyd S."/>
            <person name="Jagels K."/>
            <person name="James K.D."/>
            <person name="Lennard N."/>
            <person name="Line A."/>
            <person name="Mayes R."/>
            <person name="Moule S."/>
            <person name="Mungall K."/>
            <person name="Ormond D."/>
            <person name="Quail M.A."/>
            <person name="Rabbinowitsch E."/>
            <person name="Rutherford K."/>
            <person name="Sanders M."/>
            <person name="Sharp S."/>
            <person name="Simmonds M."/>
            <person name="Stevens K."/>
            <person name="Whitehead S."/>
            <person name="Barrell B.G."/>
            <person name="Spratt B.G."/>
            <person name="Parkhill J."/>
        </authorList>
    </citation>
    <scope>NUCLEOTIDE SEQUENCE [LARGE SCALE GENOMIC DNA]</scope>
    <source>
        <strain evidence="1 2">MRSA252</strain>
    </source>
</reference>
<sequence length="38" mass="4330">MTTIKGEEPFYIQNQKSGHMKSEKIPSVGFITEPICFI</sequence>
<proteinExistence type="predicted"/>
<evidence type="ECO:0000313" key="2">
    <source>
        <dbReference type="Proteomes" id="UP000000596"/>
    </source>
</evidence>
<name>A0A7U7EVE4_STAAR</name>
<dbReference type="EMBL" id="BX571856">
    <property type="protein sequence ID" value="CAG40823.1"/>
    <property type="molecule type" value="Genomic_DNA"/>
</dbReference>
<protein>
    <submittedName>
        <fullName evidence="1">Uncharacterized protein</fullName>
    </submittedName>
</protein>
<organism evidence="1 2">
    <name type="scientific">Staphylococcus aureus (strain MRSA252)</name>
    <dbReference type="NCBI Taxonomy" id="282458"/>
    <lineage>
        <taxon>Bacteria</taxon>
        <taxon>Bacillati</taxon>
        <taxon>Bacillota</taxon>
        <taxon>Bacilli</taxon>
        <taxon>Bacillales</taxon>
        <taxon>Staphylococcaceae</taxon>
        <taxon>Staphylococcus</taxon>
    </lineage>
</organism>
<gene>
    <name evidence="1" type="ordered locus">SAR1832</name>
</gene>
<accession>A0A7U7EVE4</accession>
<dbReference type="KEGG" id="sar:SAR1832"/>